<dbReference type="Proteomes" id="UP000033710">
    <property type="component" value="Unassembled WGS sequence"/>
</dbReference>
<evidence type="ECO:0000256" key="1">
    <source>
        <dbReference type="SAM" id="MobiDB-lite"/>
    </source>
</evidence>
<accession>A0A0F2LYT5</accession>
<dbReference type="GeneID" id="27665846"/>
<dbReference type="EMBL" id="AXCR01000010">
    <property type="protein sequence ID" value="KJR82632.1"/>
    <property type="molecule type" value="Genomic_DNA"/>
</dbReference>
<comment type="caution">
    <text evidence="2">The sequence shown here is derived from an EMBL/GenBank/DDBJ whole genome shotgun (WGS) entry which is preliminary data.</text>
</comment>
<evidence type="ECO:0000313" key="2">
    <source>
        <dbReference type="EMBL" id="KJR82632.1"/>
    </source>
</evidence>
<evidence type="ECO:0000313" key="3">
    <source>
        <dbReference type="Proteomes" id="UP000033710"/>
    </source>
</evidence>
<dbReference type="RefSeq" id="XP_016585308.1">
    <property type="nucleotide sequence ID" value="XM_016730569.1"/>
</dbReference>
<dbReference type="KEGG" id="ssck:SPSK_03735"/>
<reference evidence="2 3" key="2">
    <citation type="journal article" date="2015" name="Eukaryot. Cell">
        <title>Asexual propagation of a virulent clone complex in a human and feline outbreak of sporotrichosis.</title>
        <authorList>
            <person name="Teixeira Mde M."/>
            <person name="Rodrigues A.M."/>
            <person name="Tsui C.K."/>
            <person name="de Almeida L.G."/>
            <person name="Van Diepeningen A.D."/>
            <person name="van den Ende B.G."/>
            <person name="Fernandes G.F."/>
            <person name="Kano R."/>
            <person name="Hamelin R.C."/>
            <person name="Lopes-Bezerra L.M."/>
            <person name="Vasconcelos A.T."/>
            <person name="de Hoog S."/>
            <person name="de Camargo Z.P."/>
            <person name="Felipe M.S."/>
        </authorList>
    </citation>
    <scope>NUCLEOTIDE SEQUENCE [LARGE SCALE GENOMIC DNA]</scope>
    <source>
        <strain evidence="2 3">1099-18</strain>
    </source>
</reference>
<feature type="region of interest" description="Disordered" evidence="1">
    <location>
        <begin position="20"/>
        <end position="85"/>
    </location>
</feature>
<name>A0A0F2LYT5_SPOSC</name>
<reference evidence="2 3" key="1">
    <citation type="journal article" date="2014" name="BMC Genomics">
        <title>Comparative genomics of the major fungal agents of human and animal Sporotrichosis: Sporothrix schenckii and Sporothrix brasiliensis.</title>
        <authorList>
            <person name="Teixeira M.M."/>
            <person name="de Almeida L.G."/>
            <person name="Kubitschek-Barreira P."/>
            <person name="Alves F.L."/>
            <person name="Kioshima E.S."/>
            <person name="Abadio A.K."/>
            <person name="Fernandes L."/>
            <person name="Derengowski L.S."/>
            <person name="Ferreira K.S."/>
            <person name="Souza R.C."/>
            <person name="Ruiz J.C."/>
            <person name="de Andrade N.C."/>
            <person name="Paes H.C."/>
            <person name="Nicola A.M."/>
            <person name="Albuquerque P."/>
            <person name="Gerber A.L."/>
            <person name="Martins V.P."/>
            <person name="Peconick L.D."/>
            <person name="Neto A.V."/>
            <person name="Chaucanez C.B."/>
            <person name="Silva P.A."/>
            <person name="Cunha O.L."/>
            <person name="de Oliveira F.F."/>
            <person name="dos Santos T.C."/>
            <person name="Barros A.L."/>
            <person name="Soares M.A."/>
            <person name="de Oliveira L.M."/>
            <person name="Marini M.M."/>
            <person name="Villalobos-Duno H."/>
            <person name="Cunha M.M."/>
            <person name="de Hoog S."/>
            <person name="da Silveira J.F."/>
            <person name="Henrissat B."/>
            <person name="Nino-Vega G.A."/>
            <person name="Cisalpino P.S."/>
            <person name="Mora-Montes H.M."/>
            <person name="Almeida S.R."/>
            <person name="Stajich J.E."/>
            <person name="Lopes-Bezerra L.M."/>
            <person name="Vasconcelos A.T."/>
            <person name="Felipe M.S."/>
        </authorList>
    </citation>
    <scope>NUCLEOTIDE SEQUENCE [LARGE SCALE GENOMIC DNA]</scope>
    <source>
        <strain evidence="2 3">1099-18</strain>
    </source>
</reference>
<dbReference type="VEuPathDB" id="FungiDB:SPSK_03735"/>
<gene>
    <name evidence="2" type="ORF">SPSK_03735</name>
</gene>
<protein>
    <submittedName>
        <fullName evidence="2">Uncharacterized protein</fullName>
    </submittedName>
</protein>
<feature type="compositionally biased region" description="Basic residues" evidence="1">
    <location>
        <begin position="46"/>
        <end position="74"/>
    </location>
</feature>
<feature type="compositionally biased region" description="Basic and acidic residues" evidence="1">
    <location>
        <begin position="20"/>
        <end position="45"/>
    </location>
</feature>
<proteinExistence type="predicted"/>
<sequence length="103" mass="12272">MCFVEYAFVVGEARVKRRVAELEKRGNKPKTMSERACADEGERREKERRKRAESKKKWQRKKKRKEIKLRRKGSARYGEDGQNGADKNLAHMEWCVCVWKQVD</sequence>
<dbReference type="AlphaFoldDB" id="A0A0F2LYT5"/>
<organism evidence="2 3">
    <name type="scientific">Sporothrix schenckii 1099-18</name>
    <dbReference type="NCBI Taxonomy" id="1397361"/>
    <lineage>
        <taxon>Eukaryota</taxon>
        <taxon>Fungi</taxon>
        <taxon>Dikarya</taxon>
        <taxon>Ascomycota</taxon>
        <taxon>Pezizomycotina</taxon>
        <taxon>Sordariomycetes</taxon>
        <taxon>Sordariomycetidae</taxon>
        <taxon>Ophiostomatales</taxon>
        <taxon>Ophiostomataceae</taxon>
        <taxon>Sporothrix</taxon>
    </lineage>
</organism>